<dbReference type="Pfam" id="PF06305">
    <property type="entry name" value="LapA_dom"/>
    <property type="match status" value="1"/>
</dbReference>
<name>A0A1U7CJI3_9BACT</name>
<dbReference type="InterPro" id="IPR010445">
    <property type="entry name" value="LapA_dom"/>
</dbReference>
<dbReference type="Proteomes" id="UP000186309">
    <property type="component" value="Chromosome"/>
</dbReference>
<evidence type="ECO:0000259" key="6">
    <source>
        <dbReference type="Pfam" id="PF06305"/>
    </source>
</evidence>
<evidence type="ECO:0000256" key="3">
    <source>
        <dbReference type="ARBA" id="ARBA00022989"/>
    </source>
</evidence>
<keyword evidence="2 5" id="KW-0812">Transmembrane</keyword>
<keyword evidence="4 5" id="KW-0472">Membrane</keyword>
<reference evidence="8" key="1">
    <citation type="submission" date="2016-12" db="EMBL/GenBank/DDBJ databases">
        <title>Comparative genomics of four Isosphaeraceae planctomycetes: a common pool of plasmids and glycoside hydrolase genes.</title>
        <authorList>
            <person name="Ivanova A."/>
        </authorList>
    </citation>
    <scope>NUCLEOTIDE SEQUENCE [LARGE SCALE GENOMIC DNA]</scope>
    <source>
        <strain evidence="8">PX4</strain>
    </source>
</reference>
<evidence type="ECO:0000256" key="2">
    <source>
        <dbReference type="ARBA" id="ARBA00022692"/>
    </source>
</evidence>
<evidence type="ECO:0000256" key="1">
    <source>
        <dbReference type="ARBA" id="ARBA00022475"/>
    </source>
</evidence>
<organism evidence="7 8">
    <name type="scientific">Paludisphaera borealis</name>
    <dbReference type="NCBI Taxonomy" id="1387353"/>
    <lineage>
        <taxon>Bacteria</taxon>
        <taxon>Pseudomonadati</taxon>
        <taxon>Planctomycetota</taxon>
        <taxon>Planctomycetia</taxon>
        <taxon>Isosphaerales</taxon>
        <taxon>Isosphaeraceae</taxon>
        <taxon>Paludisphaera</taxon>
    </lineage>
</organism>
<sequence>MTDGPSIRSPCEIGGVMRYIQAVVLLAFLGAVGLFAVQNTEAITVTFWTWRATGPVALLAIGAYFLGMLSGWTVVSFFRRSLHKVSERPSD</sequence>
<dbReference type="AlphaFoldDB" id="A0A1U7CJI3"/>
<feature type="transmembrane region" description="Helical" evidence="5">
    <location>
        <begin position="57"/>
        <end position="78"/>
    </location>
</feature>
<feature type="domain" description="Lipopolysaccharide assembly protein A" evidence="6">
    <location>
        <begin position="38"/>
        <end position="79"/>
    </location>
</feature>
<proteinExistence type="predicted"/>
<dbReference type="GO" id="GO:0005886">
    <property type="term" value="C:plasma membrane"/>
    <property type="evidence" value="ECO:0007669"/>
    <property type="project" value="InterPro"/>
</dbReference>
<keyword evidence="8" id="KW-1185">Reference proteome</keyword>
<keyword evidence="3 5" id="KW-1133">Transmembrane helix</keyword>
<evidence type="ECO:0000256" key="4">
    <source>
        <dbReference type="ARBA" id="ARBA00023136"/>
    </source>
</evidence>
<protein>
    <recommendedName>
        <fullName evidence="6">Lipopolysaccharide assembly protein A domain-containing protein</fullName>
    </recommendedName>
</protein>
<feature type="transmembrane region" description="Helical" evidence="5">
    <location>
        <begin position="16"/>
        <end position="37"/>
    </location>
</feature>
<accession>A0A1U7CJI3</accession>
<evidence type="ECO:0000313" key="7">
    <source>
        <dbReference type="EMBL" id="APW59100.1"/>
    </source>
</evidence>
<evidence type="ECO:0000313" key="8">
    <source>
        <dbReference type="Proteomes" id="UP000186309"/>
    </source>
</evidence>
<dbReference type="KEGG" id="pbor:BSF38_00514"/>
<evidence type="ECO:0000256" key="5">
    <source>
        <dbReference type="SAM" id="Phobius"/>
    </source>
</evidence>
<keyword evidence="1" id="KW-1003">Cell membrane</keyword>
<gene>
    <name evidence="7" type="ORF">BSF38_00514</name>
</gene>
<dbReference type="EMBL" id="CP019082">
    <property type="protein sequence ID" value="APW59100.1"/>
    <property type="molecule type" value="Genomic_DNA"/>
</dbReference>
<dbReference type="RefSeq" id="WP_237170716.1">
    <property type="nucleotide sequence ID" value="NZ_CP019082.1"/>
</dbReference>